<comment type="caution">
    <text evidence="2">The sequence shown here is derived from an EMBL/GenBank/DDBJ whole genome shotgun (WGS) entry which is preliminary data.</text>
</comment>
<dbReference type="EMBL" id="JACSDY010000001">
    <property type="protein sequence ID" value="KAF7437930.1"/>
    <property type="molecule type" value="Genomic_DNA"/>
</dbReference>
<dbReference type="AlphaFoldDB" id="A0A834UG01"/>
<evidence type="ECO:0000256" key="1">
    <source>
        <dbReference type="SAM" id="MobiDB-lite"/>
    </source>
</evidence>
<feature type="compositionally biased region" description="Basic and acidic residues" evidence="1">
    <location>
        <begin position="21"/>
        <end position="34"/>
    </location>
</feature>
<name>A0A834UG01_VESPE</name>
<gene>
    <name evidence="2" type="ORF">H0235_000321</name>
</gene>
<proteinExistence type="predicted"/>
<protein>
    <submittedName>
        <fullName evidence="2">Uncharacterized protein</fullName>
    </submittedName>
</protein>
<organism evidence="2 3">
    <name type="scientific">Vespula pensylvanica</name>
    <name type="common">Western yellow jacket</name>
    <name type="synonym">Wasp</name>
    <dbReference type="NCBI Taxonomy" id="30213"/>
    <lineage>
        <taxon>Eukaryota</taxon>
        <taxon>Metazoa</taxon>
        <taxon>Ecdysozoa</taxon>
        <taxon>Arthropoda</taxon>
        <taxon>Hexapoda</taxon>
        <taxon>Insecta</taxon>
        <taxon>Pterygota</taxon>
        <taxon>Neoptera</taxon>
        <taxon>Endopterygota</taxon>
        <taxon>Hymenoptera</taxon>
        <taxon>Apocrita</taxon>
        <taxon>Aculeata</taxon>
        <taxon>Vespoidea</taxon>
        <taxon>Vespidae</taxon>
        <taxon>Vespinae</taxon>
        <taxon>Vespula</taxon>
    </lineage>
</organism>
<dbReference type="Proteomes" id="UP000600918">
    <property type="component" value="Unassembled WGS sequence"/>
</dbReference>
<feature type="region of interest" description="Disordered" evidence="1">
    <location>
        <begin position="1"/>
        <end position="43"/>
    </location>
</feature>
<reference evidence="2" key="1">
    <citation type="journal article" date="2020" name="G3 (Bethesda)">
        <title>High-Quality Assemblies for Three Invasive Social Wasps from the &lt;i&gt;Vespula&lt;/i&gt; Genus.</title>
        <authorList>
            <person name="Harrop T.W.R."/>
            <person name="Guhlin J."/>
            <person name="McLaughlin G.M."/>
            <person name="Permina E."/>
            <person name="Stockwell P."/>
            <person name="Gilligan J."/>
            <person name="Le Lec M.F."/>
            <person name="Gruber M.A.M."/>
            <person name="Quinn O."/>
            <person name="Lovegrove M."/>
            <person name="Duncan E.J."/>
            <person name="Remnant E.J."/>
            <person name="Van Eeckhoven J."/>
            <person name="Graham B."/>
            <person name="Knapp R.A."/>
            <person name="Langford K.W."/>
            <person name="Kronenberg Z."/>
            <person name="Press M.O."/>
            <person name="Eacker S.M."/>
            <person name="Wilson-Rankin E.E."/>
            <person name="Purcell J."/>
            <person name="Lester P.J."/>
            <person name="Dearden P.K."/>
        </authorList>
    </citation>
    <scope>NUCLEOTIDE SEQUENCE</scope>
    <source>
        <strain evidence="2">Volc-1</strain>
    </source>
</reference>
<evidence type="ECO:0000313" key="2">
    <source>
        <dbReference type="EMBL" id="KAF7437930.1"/>
    </source>
</evidence>
<keyword evidence="3" id="KW-1185">Reference proteome</keyword>
<evidence type="ECO:0000313" key="3">
    <source>
        <dbReference type="Proteomes" id="UP000600918"/>
    </source>
</evidence>
<sequence>MENTFGGVRKRGTKNSLVLMHGKEKEKGRGEGGESRGGGGGVEVEEKKVSWEFYHPDKWYDHYKNFGENEVNDKSV</sequence>
<accession>A0A834UG01</accession>